<dbReference type="AlphaFoldDB" id="A0AAD9MT85"/>
<comment type="caution">
    <text evidence="2">The sequence shown here is derived from an EMBL/GenBank/DDBJ whole genome shotgun (WGS) entry which is preliminary data.</text>
</comment>
<evidence type="ECO:0000256" key="1">
    <source>
        <dbReference type="SAM" id="MobiDB-lite"/>
    </source>
</evidence>
<dbReference type="Proteomes" id="UP001209878">
    <property type="component" value="Unassembled WGS sequence"/>
</dbReference>
<feature type="compositionally biased region" description="Acidic residues" evidence="1">
    <location>
        <begin position="45"/>
        <end position="54"/>
    </location>
</feature>
<dbReference type="EMBL" id="JAODUO010004564">
    <property type="protein sequence ID" value="KAK2143288.1"/>
    <property type="molecule type" value="Genomic_DNA"/>
</dbReference>
<sequence>MAKSPLEPSPATHPMPHTVTVALPVRRKASLRPIASKYPVAMPADDVEQEEEAVQPDSPTAVSGHSSRTETVVSNTVIAGVRRGDRLARNDRPGGARGHGETRHGVRGGSKLDSVSVATSEDDEEPPMFVHWVDTVTVSSVCGDDDDNYSVLADETGSTLLDIGAESERDSKQVSVDMPTHAGGTRRLSATWTGNRGCAVSGQAASAGPIYRAVDIGRADAPYGADFGPDPGEIKGVSGWPRLTSTPRRPS</sequence>
<name>A0AAD9MT85_RIDPI</name>
<organism evidence="2 3">
    <name type="scientific">Ridgeia piscesae</name>
    <name type="common">Tubeworm</name>
    <dbReference type="NCBI Taxonomy" id="27915"/>
    <lineage>
        <taxon>Eukaryota</taxon>
        <taxon>Metazoa</taxon>
        <taxon>Spiralia</taxon>
        <taxon>Lophotrochozoa</taxon>
        <taxon>Annelida</taxon>
        <taxon>Polychaeta</taxon>
        <taxon>Sedentaria</taxon>
        <taxon>Canalipalpata</taxon>
        <taxon>Sabellida</taxon>
        <taxon>Siboglinidae</taxon>
        <taxon>Ridgeia</taxon>
    </lineage>
</organism>
<proteinExistence type="predicted"/>
<keyword evidence="3" id="KW-1185">Reference proteome</keyword>
<feature type="region of interest" description="Disordered" evidence="1">
    <location>
        <begin position="224"/>
        <end position="251"/>
    </location>
</feature>
<protein>
    <submittedName>
        <fullName evidence="2">Uncharacterized protein</fullName>
    </submittedName>
</protein>
<evidence type="ECO:0000313" key="2">
    <source>
        <dbReference type="EMBL" id="KAK2143288.1"/>
    </source>
</evidence>
<feature type="region of interest" description="Disordered" evidence="1">
    <location>
        <begin position="40"/>
        <end position="123"/>
    </location>
</feature>
<feature type="compositionally biased region" description="Polar residues" evidence="1">
    <location>
        <begin position="57"/>
        <end position="77"/>
    </location>
</feature>
<reference evidence="2" key="1">
    <citation type="journal article" date="2023" name="Mol. Biol. Evol.">
        <title>Third-Generation Sequencing Reveals the Adaptive Role of the Epigenome in Three Deep-Sea Polychaetes.</title>
        <authorList>
            <person name="Perez M."/>
            <person name="Aroh O."/>
            <person name="Sun Y."/>
            <person name="Lan Y."/>
            <person name="Juniper S.K."/>
            <person name="Young C.R."/>
            <person name="Angers B."/>
            <person name="Qian P.Y."/>
        </authorList>
    </citation>
    <scope>NUCLEOTIDE SEQUENCE</scope>
    <source>
        <strain evidence="2">R07B-5</strain>
    </source>
</reference>
<gene>
    <name evidence="2" type="ORF">NP493_4574g00001</name>
</gene>
<feature type="compositionally biased region" description="Basic and acidic residues" evidence="1">
    <location>
        <begin position="82"/>
        <end position="104"/>
    </location>
</feature>
<evidence type="ECO:0000313" key="3">
    <source>
        <dbReference type="Proteomes" id="UP001209878"/>
    </source>
</evidence>
<accession>A0AAD9MT85</accession>